<sequence length="127" mass="14742">MAENQSVEQEVQMDENSPHASRDNPMLSSRSDYQPPPNMNPDLALITPSEEKLLYQKNHFVDFEHLNIDPLELDILNGHPLHYALVGRIVVPLIYLQQAWSLSLEILKFHNLRSRLITTNQSWITRN</sequence>
<comment type="caution">
    <text evidence="1">The sequence shown here is derived from an EMBL/GenBank/DDBJ whole genome shotgun (WGS) entry which is preliminary data.</text>
</comment>
<evidence type="ECO:0000313" key="2">
    <source>
        <dbReference type="Proteomes" id="UP001055879"/>
    </source>
</evidence>
<dbReference type="Proteomes" id="UP001055879">
    <property type="component" value="Linkage Group LG04"/>
</dbReference>
<reference evidence="1 2" key="2">
    <citation type="journal article" date="2022" name="Mol. Ecol. Resour.">
        <title>The genomes of chicory, endive, great burdock and yacon provide insights into Asteraceae paleo-polyploidization history and plant inulin production.</title>
        <authorList>
            <person name="Fan W."/>
            <person name="Wang S."/>
            <person name="Wang H."/>
            <person name="Wang A."/>
            <person name="Jiang F."/>
            <person name="Liu H."/>
            <person name="Zhao H."/>
            <person name="Xu D."/>
            <person name="Zhang Y."/>
        </authorList>
    </citation>
    <scope>NUCLEOTIDE SEQUENCE [LARGE SCALE GENOMIC DNA]</scope>
    <source>
        <strain evidence="2">cv. Niubang</strain>
    </source>
</reference>
<dbReference type="EMBL" id="CM042050">
    <property type="protein sequence ID" value="KAI3735619.1"/>
    <property type="molecule type" value="Genomic_DNA"/>
</dbReference>
<gene>
    <name evidence="1" type="ORF">L6452_15126</name>
</gene>
<proteinExistence type="predicted"/>
<keyword evidence="2" id="KW-1185">Reference proteome</keyword>
<accession>A0ACB9CMX1</accession>
<organism evidence="1 2">
    <name type="scientific">Arctium lappa</name>
    <name type="common">Greater burdock</name>
    <name type="synonym">Lappa major</name>
    <dbReference type="NCBI Taxonomy" id="4217"/>
    <lineage>
        <taxon>Eukaryota</taxon>
        <taxon>Viridiplantae</taxon>
        <taxon>Streptophyta</taxon>
        <taxon>Embryophyta</taxon>
        <taxon>Tracheophyta</taxon>
        <taxon>Spermatophyta</taxon>
        <taxon>Magnoliopsida</taxon>
        <taxon>eudicotyledons</taxon>
        <taxon>Gunneridae</taxon>
        <taxon>Pentapetalae</taxon>
        <taxon>asterids</taxon>
        <taxon>campanulids</taxon>
        <taxon>Asterales</taxon>
        <taxon>Asteraceae</taxon>
        <taxon>Carduoideae</taxon>
        <taxon>Cardueae</taxon>
        <taxon>Arctiinae</taxon>
        <taxon>Arctium</taxon>
    </lineage>
</organism>
<evidence type="ECO:0000313" key="1">
    <source>
        <dbReference type="EMBL" id="KAI3735619.1"/>
    </source>
</evidence>
<reference evidence="2" key="1">
    <citation type="journal article" date="2022" name="Mol. Ecol. Resour.">
        <title>The genomes of chicory, endive, great burdock and yacon provide insights into Asteraceae palaeo-polyploidization history and plant inulin production.</title>
        <authorList>
            <person name="Fan W."/>
            <person name="Wang S."/>
            <person name="Wang H."/>
            <person name="Wang A."/>
            <person name="Jiang F."/>
            <person name="Liu H."/>
            <person name="Zhao H."/>
            <person name="Xu D."/>
            <person name="Zhang Y."/>
        </authorList>
    </citation>
    <scope>NUCLEOTIDE SEQUENCE [LARGE SCALE GENOMIC DNA]</scope>
    <source>
        <strain evidence="2">cv. Niubang</strain>
    </source>
</reference>
<protein>
    <submittedName>
        <fullName evidence="1">Uncharacterized protein</fullName>
    </submittedName>
</protein>
<name>A0ACB9CMX1_ARCLA</name>